<protein>
    <submittedName>
        <fullName evidence="1">Uncharacterized protein</fullName>
    </submittedName>
</protein>
<proteinExistence type="predicted"/>
<reference evidence="1 2" key="1">
    <citation type="submission" date="2019-09" db="EMBL/GenBank/DDBJ databases">
        <title>A chromosome-level genome assembly of the Chinese tupelo Nyssa sinensis.</title>
        <authorList>
            <person name="Yang X."/>
            <person name="Kang M."/>
            <person name="Yang Y."/>
            <person name="Xiong H."/>
            <person name="Wang M."/>
            <person name="Zhang Z."/>
            <person name="Wang Z."/>
            <person name="Wu H."/>
            <person name="Ma T."/>
            <person name="Liu J."/>
            <person name="Xi Z."/>
        </authorList>
    </citation>
    <scope>NUCLEOTIDE SEQUENCE [LARGE SCALE GENOMIC DNA]</scope>
    <source>
        <strain evidence="1">J267</strain>
        <tissue evidence="1">Leaf</tissue>
    </source>
</reference>
<dbReference type="EMBL" id="CM018038">
    <property type="protein sequence ID" value="KAA8537938.1"/>
    <property type="molecule type" value="Genomic_DNA"/>
</dbReference>
<accession>A0A5J5B5K2</accession>
<keyword evidence="2" id="KW-1185">Reference proteome</keyword>
<dbReference type="AlphaFoldDB" id="A0A5J5B5K2"/>
<dbReference type="OrthoDB" id="1625577at2759"/>
<organism evidence="1 2">
    <name type="scientific">Nyssa sinensis</name>
    <dbReference type="NCBI Taxonomy" id="561372"/>
    <lineage>
        <taxon>Eukaryota</taxon>
        <taxon>Viridiplantae</taxon>
        <taxon>Streptophyta</taxon>
        <taxon>Embryophyta</taxon>
        <taxon>Tracheophyta</taxon>
        <taxon>Spermatophyta</taxon>
        <taxon>Magnoliopsida</taxon>
        <taxon>eudicotyledons</taxon>
        <taxon>Gunneridae</taxon>
        <taxon>Pentapetalae</taxon>
        <taxon>asterids</taxon>
        <taxon>Cornales</taxon>
        <taxon>Nyssaceae</taxon>
        <taxon>Nyssa</taxon>
    </lineage>
</organism>
<gene>
    <name evidence="1" type="ORF">F0562_027482</name>
</gene>
<name>A0A5J5B5K2_9ASTE</name>
<evidence type="ECO:0000313" key="1">
    <source>
        <dbReference type="EMBL" id="KAA8537938.1"/>
    </source>
</evidence>
<dbReference type="Proteomes" id="UP000325577">
    <property type="component" value="Linkage Group LG15"/>
</dbReference>
<dbReference type="InterPro" id="IPR049306">
    <property type="entry name" value="GLV1-2"/>
</dbReference>
<dbReference type="Pfam" id="PF21529">
    <property type="entry name" value="GLV1-2"/>
    <property type="match status" value="1"/>
</dbReference>
<sequence>MKTVVSCKVALLVAIFLFCFISVVVVNEARGIRTDTGGAGARHSSQSNLYVVKEDEYLEEDSMAVDYTPARKKTPIHN</sequence>
<evidence type="ECO:0000313" key="2">
    <source>
        <dbReference type="Proteomes" id="UP000325577"/>
    </source>
</evidence>